<dbReference type="PANTHER" id="PTHR33706:SF1">
    <property type="entry name" value="TPR REPEAT PROTEIN"/>
    <property type="match status" value="1"/>
</dbReference>
<reference evidence="1" key="1">
    <citation type="submission" date="2021-01" db="EMBL/GenBank/DDBJ databases">
        <authorList>
            <consortium name="Genoscope - CEA"/>
            <person name="William W."/>
        </authorList>
    </citation>
    <scope>NUCLEOTIDE SEQUENCE</scope>
</reference>
<keyword evidence="2" id="KW-1185">Reference proteome</keyword>
<accession>A0A8S1S8W3</accession>
<organism evidence="1 2">
    <name type="scientific">Paramecium pentaurelia</name>
    <dbReference type="NCBI Taxonomy" id="43138"/>
    <lineage>
        <taxon>Eukaryota</taxon>
        <taxon>Sar</taxon>
        <taxon>Alveolata</taxon>
        <taxon>Ciliophora</taxon>
        <taxon>Intramacronucleata</taxon>
        <taxon>Oligohymenophorea</taxon>
        <taxon>Peniculida</taxon>
        <taxon>Parameciidae</taxon>
        <taxon>Paramecium</taxon>
    </lineage>
</organism>
<sequence length="536" mass="62997">MFQPNLIEKDMIYTTFNWDYANERFIYSKLIIILTQQKEIQYIKNGAIIRIDTIKDISKTPQVLHNFQQIKYLQWCGKYGLNDQKVGKWFAKWNCETIIDVGGIYSDDGKKQGLWKEMIKNYWIKAQAYEIGQYVSDLRNGTWKQIYEDKEIGGGDYNKQGQKEGKWKEFWDGFWHYSQVFYLGEYQNGNKVGRWDILCYDEIIGGGLYDKGIKLGYWIEVSDRFYEGSYITHKGQYKNGQKVGRWDICYQNKHIGGGSYEEGIKDGNWVEVSDEFQDSSQITYEGEYKKGKQIGKWNILFEKIVIGGGSYDGGIKIGNWVEVSDEFSEFSQVTVYGEYKNGQKDGKWDICYKEYWEKNAQSMKIGGGLYDEGIKSAKWVEVQDRFQKDAQVFYNGEYKNNKKVGRWDIFFQNTHIGGGQYDEGIKVGNWIELSDEFRVDSQVKYIGEYKNGKKIGKWEIMVKDEWNLRPFYYIGGGLYDEEGEEFKLGKWVDVADDKWFLTYTGEYQNGKKVGIWVEIDIYNNKNLQIGEKNYEN</sequence>
<protein>
    <submittedName>
        <fullName evidence="1">Uncharacterized protein</fullName>
    </submittedName>
</protein>
<evidence type="ECO:0000313" key="1">
    <source>
        <dbReference type="EMBL" id="CAD8135882.1"/>
    </source>
</evidence>
<dbReference type="EMBL" id="CAJJDO010000004">
    <property type="protein sequence ID" value="CAD8135882.1"/>
    <property type="molecule type" value="Genomic_DNA"/>
</dbReference>
<dbReference type="PANTHER" id="PTHR33706">
    <property type="entry name" value="MORN VARIANT REPEAT PROTEIN"/>
    <property type="match status" value="1"/>
</dbReference>
<dbReference type="Proteomes" id="UP000689195">
    <property type="component" value="Unassembled WGS sequence"/>
</dbReference>
<gene>
    <name evidence="1" type="ORF">PPENT_87.1.T0040470</name>
</gene>
<dbReference type="AlphaFoldDB" id="A0A8S1S8W3"/>
<comment type="caution">
    <text evidence="1">The sequence shown here is derived from an EMBL/GenBank/DDBJ whole genome shotgun (WGS) entry which is preliminary data.</text>
</comment>
<evidence type="ECO:0000313" key="2">
    <source>
        <dbReference type="Proteomes" id="UP000689195"/>
    </source>
</evidence>
<name>A0A8S1S8W3_9CILI</name>
<proteinExistence type="predicted"/>